<evidence type="ECO:0000256" key="2">
    <source>
        <dbReference type="SAM" id="MobiDB-lite"/>
    </source>
</evidence>
<evidence type="ECO:0000313" key="4">
    <source>
        <dbReference type="EMBL" id="KAG7347793.1"/>
    </source>
</evidence>
<keyword evidence="1" id="KW-0175">Coiled coil</keyword>
<accession>A0A9K3KRJ8</accession>
<dbReference type="EMBL" id="JAGRRH010000020">
    <property type="protein sequence ID" value="KAG7347793.1"/>
    <property type="molecule type" value="Genomic_DNA"/>
</dbReference>
<feature type="region of interest" description="Disordered" evidence="2">
    <location>
        <begin position="134"/>
        <end position="161"/>
    </location>
</feature>
<dbReference type="PROSITE" id="PS50858">
    <property type="entry name" value="BSD"/>
    <property type="match status" value="1"/>
</dbReference>
<name>A0A9K3KRJ8_9STRA</name>
<evidence type="ECO:0000313" key="5">
    <source>
        <dbReference type="Proteomes" id="UP000693970"/>
    </source>
</evidence>
<reference evidence="4" key="1">
    <citation type="journal article" date="2021" name="Sci. Rep.">
        <title>Diploid genomic architecture of Nitzschia inconspicua, an elite biomass production diatom.</title>
        <authorList>
            <person name="Oliver A."/>
            <person name="Podell S."/>
            <person name="Pinowska A."/>
            <person name="Traller J.C."/>
            <person name="Smith S.R."/>
            <person name="McClure R."/>
            <person name="Beliaev A."/>
            <person name="Bohutskyi P."/>
            <person name="Hill E.A."/>
            <person name="Rabines A."/>
            <person name="Zheng H."/>
            <person name="Allen L.Z."/>
            <person name="Kuo A."/>
            <person name="Grigoriev I.V."/>
            <person name="Allen A.E."/>
            <person name="Hazlebeck D."/>
            <person name="Allen E.E."/>
        </authorList>
    </citation>
    <scope>NUCLEOTIDE SEQUENCE</scope>
    <source>
        <strain evidence="4">Hildebrandi</strain>
    </source>
</reference>
<evidence type="ECO:0000259" key="3">
    <source>
        <dbReference type="PROSITE" id="PS50858"/>
    </source>
</evidence>
<feature type="compositionally biased region" description="Basic and acidic residues" evidence="2">
    <location>
        <begin position="311"/>
        <end position="324"/>
    </location>
</feature>
<feature type="coiled-coil region" evidence="1">
    <location>
        <begin position="40"/>
        <end position="103"/>
    </location>
</feature>
<gene>
    <name evidence="4" type="ORF">IV203_016498</name>
</gene>
<dbReference type="OrthoDB" id="47016at2759"/>
<keyword evidence="5" id="KW-1185">Reference proteome</keyword>
<feature type="domain" description="BSD" evidence="3">
    <location>
        <begin position="192"/>
        <end position="244"/>
    </location>
</feature>
<sequence length="373" mass="41439">MSSWFNTTGLSSTFNSISESVAKVTETVQNVIPEEYKEGLAKLTLNTEEMINERQSFREEALRKEAAKKLFQILPWETKDAEREILVEECKDAILELSKHEETFFGPYEMPLLNVQLDDDEDHDETGEIVDIAHSEKESLDDPNDEGNVLVSEAPADQSEAPIVKPASKHRHMMPSEESKEKLAKLQPLPPLLEEFDLDAHVGLIQRVLKEDPVLVKMQANLSGGGTREQIFWKNYFFHCAFTRYEAGLSIDEIWSYHVQSVEENQDAQAVATLSGEQNAQGAAGREEETVVFDADPTEGTIESSHAGFQDMEKVVSDERKDAEAGGAADASVGQSDGSGNNGFDMLDDSVDGEAADPELDELEAEILRELED</sequence>
<dbReference type="Proteomes" id="UP000693970">
    <property type="component" value="Unassembled WGS sequence"/>
</dbReference>
<dbReference type="InterPro" id="IPR005607">
    <property type="entry name" value="BSD_dom"/>
</dbReference>
<reference evidence="4" key="2">
    <citation type="submission" date="2021-04" db="EMBL/GenBank/DDBJ databases">
        <authorList>
            <person name="Podell S."/>
        </authorList>
    </citation>
    <scope>NUCLEOTIDE SEQUENCE</scope>
    <source>
        <strain evidence="4">Hildebrandi</strain>
    </source>
</reference>
<dbReference type="AlphaFoldDB" id="A0A9K3KRJ8"/>
<feature type="compositionally biased region" description="Acidic residues" evidence="2">
    <location>
        <begin position="346"/>
        <end position="360"/>
    </location>
</feature>
<protein>
    <recommendedName>
        <fullName evidence="3">BSD domain-containing protein</fullName>
    </recommendedName>
</protein>
<feature type="region of interest" description="Disordered" evidence="2">
    <location>
        <begin position="299"/>
        <end position="360"/>
    </location>
</feature>
<proteinExistence type="predicted"/>
<evidence type="ECO:0000256" key="1">
    <source>
        <dbReference type="SAM" id="Coils"/>
    </source>
</evidence>
<comment type="caution">
    <text evidence="4">The sequence shown here is derived from an EMBL/GenBank/DDBJ whole genome shotgun (WGS) entry which is preliminary data.</text>
</comment>
<organism evidence="4 5">
    <name type="scientific">Nitzschia inconspicua</name>
    <dbReference type="NCBI Taxonomy" id="303405"/>
    <lineage>
        <taxon>Eukaryota</taxon>
        <taxon>Sar</taxon>
        <taxon>Stramenopiles</taxon>
        <taxon>Ochrophyta</taxon>
        <taxon>Bacillariophyta</taxon>
        <taxon>Bacillariophyceae</taxon>
        <taxon>Bacillariophycidae</taxon>
        <taxon>Bacillariales</taxon>
        <taxon>Bacillariaceae</taxon>
        <taxon>Nitzschia</taxon>
    </lineage>
</organism>